<organism evidence="5 6">
    <name type="scientific">Hyalella azteca</name>
    <name type="common">Amphipod</name>
    <dbReference type="NCBI Taxonomy" id="294128"/>
    <lineage>
        <taxon>Eukaryota</taxon>
        <taxon>Metazoa</taxon>
        <taxon>Ecdysozoa</taxon>
        <taxon>Arthropoda</taxon>
        <taxon>Crustacea</taxon>
        <taxon>Multicrustacea</taxon>
        <taxon>Malacostraca</taxon>
        <taxon>Eumalacostraca</taxon>
        <taxon>Peracarida</taxon>
        <taxon>Amphipoda</taxon>
        <taxon>Senticaudata</taxon>
        <taxon>Talitrida</taxon>
        <taxon>Talitroidea</taxon>
        <taxon>Hyalellidae</taxon>
        <taxon>Hyalella</taxon>
    </lineage>
</organism>
<dbReference type="PANTHER" id="PTHR28520:SF2">
    <property type="entry name" value="MITOTIC-SPINDLE ORGANIZING PROTEIN 1"/>
    <property type="match status" value="1"/>
</dbReference>
<dbReference type="GO" id="GO:0005813">
    <property type="term" value="C:centrosome"/>
    <property type="evidence" value="ECO:0007669"/>
    <property type="project" value="TreeGrafter"/>
</dbReference>
<reference evidence="6" key="1">
    <citation type="submission" date="2025-08" db="UniProtKB">
        <authorList>
            <consortium name="RefSeq"/>
        </authorList>
    </citation>
    <scope>IDENTIFICATION</scope>
    <source>
        <tissue evidence="6">Whole organism</tissue>
    </source>
</reference>
<dbReference type="GO" id="GO:0000931">
    <property type="term" value="C:gamma-tubulin ring complex"/>
    <property type="evidence" value="ECO:0007669"/>
    <property type="project" value="InterPro"/>
</dbReference>
<gene>
    <name evidence="6" type="primary">LOC108664792</name>
</gene>
<evidence type="ECO:0000313" key="6">
    <source>
        <dbReference type="RefSeq" id="XP_018006974.1"/>
    </source>
</evidence>
<dbReference type="GO" id="GO:0033566">
    <property type="term" value="P:gamma-tubulin complex localization"/>
    <property type="evidence" value="ECO:0007669"/>
    <property type="project" value="InterPro"/>
</dbReference>
<keyword evidence="5" id="KW-1185">Reference proteome</keyword>
<keyword evidence="4" id="KW-0206">Cytoskeleton</keyword>
<dbReference type="InterPro" id="IPR022214">
    <property type="entry name" value="MZT1"/>
</dbReference>
<proteinExistence type="inferred from homology"/>
<dbReference type="GeneID" id="108664792"/>
<sequence length="81" mass="9011">MRSMSVSEGGGQTSVLSARETFETLMEISRLLNTGLDETTLALCVRLCESGANPEALAKVITELQRVRRERLQQQQQHGHL</sequence>
<keyword evidence="3" id="KW-0963">Cytoplasm</keyword>
<dbReference type="GO" id="GO:0031021">
    <property type="term" value="C:interphase microtubule organizing center"/>
    <property type="evidence" value="ECO:0007669"/>
    <property type="project" value="TreeGrafter"/>
</dbReference>
<evidence type="ECO:0000256" key="4">
    <source>
        <dbReference type="ARBA" id="ARBA00023212"/>
    </source>
</evidence>
<dbReference type="GO" id="GO:0090307">
    <property type="term" value="P:mitotic spindle assembly"/>
    <property type="evidence" value="ECO:0007669"/>
    <property type="project" value="TreeGrafter"/>
</dbReference>
<dbReference type="Pfam" id="PF12554">
    <property type="entry name" value="MOZART1"/>
    <property type="match status" value="1"/>
</dbReference>
<name>A0A8B7N190_HYAAZ</name>
<dbReference type="OrthoDB" id="48571at2759"/>
<dbReference type="GO" id="GO:0005819">
    <property type="term" value="C:spindle"/>
    <property type="evidence" value="ECO:0007669"/>
    <property type="project" value="TreeGrafter"/>
</dbReference>
<dbReference type="KEGG" id="hazt:108664792"/>
<evidence type="ECO:0000256" key="1">
    <source>
        <dbReference type="ARBA" id="ARBA00004267"/>
    </source>
</evidence>
<dbReference type="AlphaFoldDB" id="A0A8B7N190"/>
<comment type="similarity">
    <text evidence="2">Belongs to the MOZART1 family.</text>
</comment>
<dbReference type="GO" id="GO:0051415">
    <property type="term" value="P:microtubule nucleation by interphase microtubule organizing center"/>
    <property type="evidence" value="ECO:0007669"/>
    <property type="project" value="TreeGrafter"/>
</dbReference>
<comment type="subcellular location">
    <subcellularLocation>
        <location evidence="1">Cytoplasm</location>
        <location evidence="1">Cytoskeleton</location>
        <location evidence="1">Microtubule organizing center</location>
    </subcellularLocation>
</comment>
<accession>A0A8B7N190</accession>
<evidence type="ECO:0000256" key="3">
    <source>
        <dbReference type="ARBA" id="ARBA00022490"/>
    </source>
</evidence>
<dbReference type="RefSeq" id="XP_018006974.1">
    <property type="nucleotide sequence ID" value="XM_018151485.1"/>
</dbReference>
<dbReference type="PANTHER" id="PTHR28520">
    <property type="entry name" value="MITOTIC-SPINDLE ORGANIZING PROTEIN 1"/>
    <property type="match status" value="1"/>
</dbReference>
<evidence type="ECO:0000313" key="5">
    <source>
        <dbReference type="Proteomes" id="UP000694843"/>
    </source>
</evidence>
<evidence type="ECO:0000256" key="2">
    <source>
        <dbReference type="ARBA" id="ARBA00011015"/>
    </source>
</evidence>
<protein>
    <submittedName>
        <fullName evidence="6">Mitotic-spindle organizing protein 1-like</fullName>
    </submittedName>
</protein>
<dbReference type="Proteomes" id="UP000694843">
    <property type="component" value="Unplaced"/>
</dbReference>